<comment type="caution">
    <text evidence="1">The sequence shown here is derived from an EMBL/GenBank/DDBJ whole genome shotgun (WGS) entry which is preliminary data.</text>
</comment>
<proteinExistence type="predicted"/>
<dbReference type="EMBL" id="JPHD02000032">
    <property type="protein sequence ID" value="KGE53255.1"/>
    <property type="molecule type" value="Genomic_DNA"/>
</dbReference>
<gene>
    <name evidence="1" type="ORF">GW15_0203500</name>
</gene>
<reference evidence="1 2" key="1">
    <citation type="submission" date="2014-09" db="EMBL/GenBank/DDBJ databases">
        <title>A draft genome sequence for Xanthomonas axonopodis pv. vasculorum NCPPB 900.</title>
        <authorList>
            <person name="Harrison J."/>
            <person name="Studholme D.J."/>
        </authorList>
    </citation>
    <scope>NUCLEOTIDE SEQUENCE [LARGE SCALE GENOMIC DNA]</scope>
    <source>
        <strain evidence="1 2">NCPPB 900</strain>
    </source>
</reference>
<protein>
    <submittedName>
        <fullName evidence="1">Uncharacterized protein</fullName>
    </submittedName>
</protein>
<evidence type="ECO:0000313" key="2">
    <source>
        <dbReference type="Proteomes" id="UP000028012"/>
    </source>
</evidence>
<name>A0A098Q1P4_9XANT</name>
<evidence type="ECO:0000313" key="1">
    <source>
        <dbReference type="EMBL" id="KGE53255.1"/>
    </source>
</evidence>
<sequence length="35" mass="3736">MPCSARSADDGICSDVISFEAHAALQTEVEQHDSD</sequence>
<accession>A0A098Q1P4</accession>
<dbReference type="Proteomes" id="UP000028012">
    <property type="component" value="Unassembled WGS sequence"/>
</dbReference>
<dbReference type="HOGENOM" id="CLU_3368065_0_0_6"/>
<dbReference type="AlphaFoldDB" id="A0A098Q1P4"/>
<organism evidence="1 2">
    <name type="scientific">Xanthomonas axonopodis pv. vasculorum</name>
    <dbReference type="NCBI Taxonomy" id="325777"/>
    <lineage>
        <taxon>Bacteria</taxon>
        <taxon>Pseudomonadati</taxon>
        <taxon>Pseudomonadota</taxon>
        <taxon>Gammaproteobacteria</taxon>
        <taxon>Lysobacterales</taxon>
        <taxon>Lysobacteraceae</taxon>
        <taxon>Xanthomonas</taxon>
    </lineage>
</organism>